<dbReference type="Pfam" id="PF14279">
    <property type="entry name" value="HNH_5"/>
    <property type="match status" value="1"/>
</dbReference>
<proteinExistence type="predicted"/>
<accession>A0A0F9AAZ1</accession>
<name>A0A0F9AAZ1_9ZZZZ</name>
<evidence type="ECO:0000259" key="1">
    <source>
        <dbReference type="Pfam" id="PF14279"/>
    </source>
</evidence>
<sequence length="335" mass="39324">MSEEKCIFCERRIGESLKSKEHIIPECIGGKLTFKNVCRECNSKFGSEFERELETSFGIIKDFIGLKSDGKSSKKARFDQEGRKVIMDKEGPRLKDIRVVSRENGETILAFPNEESMRKYYTRMQEKYPDTKIDIERKIRESEKHFTEFKLLRYKSIFPFDKIVRASAKMIYEFLHSIKPNITLSSTEFRDFIIKPNRSIPVTLLKNYYPFNLNYNHIYHSMVIDARSDEKVIFGYVELYSSFKIVFLLDDNYGGLPFSAGYYLDLMESKGYSQSIDKLPLNKEIFMELTKKFDFSDYHREIGNSIAISASKARLYPIKEVLTNIKSHLQLKDFK</sequence>
<feature type="domain" description="HNH endonuclease 5" evidence="1">
    <location>
        <begin position="6"/>
        <end position="57"/>
    </location>
</feature>
<gene>
    <name evidence="2" type="ORF">LCGC14_2594060</name>
</gene>
<evidence type="ECO:0000313" key="2">
    <source>
        <dbReference type="EMBL" id="KKL06635.1"/>
    </source>
</evidence>
<dbReference type="Gene3D" id="1.10.30.50">
    <property type="match status" value="1"/>
</dbReference>
<reference evidence="2" key="1">
    <citation type="journal article" date="2015" name="Nature">
        <title>Complex archaea that bridge the gap between prokaryotes and eukaryotes.</title>
        <authorList>
            <person name="Spang A."/>
            <person name="Saw J.H."/>
            <person name="Jorgensen S.L."/>
            <person name="Zaremba-Niedzwiedzka K."/>
            <person name="Martijn J."/>
            <person name="Lind A.E."/>
            <person name="van Eijk R."/>
            <person name="Schleper C."/>
            <person name="Guy L."/>
            <person name="Ettema T.J."/>
        </authorList>
    </citation>
    <scope>NUCLEOTIDE SEQUENCE</scope>
</reference>
<feature type="non-terminal residue" evidence="2">
    <location>
        <position position="335"/>
    </location>
</feature>
<dbReference type="AlphaFoldDB" id="A0A0F9AAZ1"/>
<organism evidence="2">
    <name type="scientific">marine sediment metagenome</name>
    <dbReference type="NCBI Taxonomy" id="412755"/>
    <lineage>
        <taxon>unclassified sequences</taxon>
        <taxon>metagenomes</taxon>
        <taxon>ecological metagenomes</taxon>
    </lineage>
</organism>
<dbReference type="InterPro" id="IPR029471">
    <property type="entry name" value="HNH_5"/>
</dbReference>
<comment type="caution">
    <text evidence="2">The sequence shown here is derived from an EMBL/GenBank/DDBJ whole genome shotgun (WGS) entry which is preliminary data.</text>
</comment>
<protein>
    <recommendedName>
        <fullName evidence="1">HNH endonuclease 5 domain-containing protein</fullName>
    </recommendedName>
</protein>
<dbReference type="EMBL" id="LAZR01043625">
    <property type="protein sequence ID" value="KKL06635.1"/>
    <property type="molecule type" value="Genomic_DNA"/>
</dbReference>